<keyword evidence="1" id="KW-1133">Transmembrane helix</keyword>
<organism evidence="2 3">
    <name type="scientific">Candidatus Roizmanbacteria bacterium CG10_big_fil_rev_8_21_14_0_10_45_7</name>
    <dbReference type="NCBI Taxonomy" id="1974854"/>
    <lineage>
        <taxon>Bacteria</taxon>
        <taxon>Candidatus Roizmaniibacteriota</taxon>
    </lineage>
</organism>
<dbReference type="EMBL" id="PFEE01000037">
    <property type="protein sequence ID" value="PJE63726.1"/>
    <property type="molecule type" value="Genomic_DNA"/>
</dbReference>
<sequence>MGLSWLIVPVALIGGSLIGAKTSGLELGFMTALSPIFMLLMLIYLLFLVFRLFFILLSCYIQILTSIIFAPVLLLWNAMPGQESFSNWWRGIVGNCLAFVITALMLYTGWAINWQVAKNANTAFWSAPFISFPGSPVSQLIVGLIAVGIAQLIPDMIKKTKELLKAKPAFQMSPGMLAQPFGATLGKAQEMVQNIHVLKSSGIAEKIKGIEHVPFIGKLLKPS</sequence>
<evidence type="ECO:0000256" key="1">
    <source>
        <dbReference type="SAM" id="Phobius"/>
    </source>
</evidence>
<dbReference type="AlphaFoldDB" id="A0A2M8KUX4"/>
<protein>
    <submittedName>
        <fullName evidence="2">Uncharacterized protein</fullName>
    </submittedName>
</protein>
<reference evidence="3" key="1">
    <citation type="submission" date="2017-09" db="EMBL/GenBank/DDBJ databases">
        <title>Depth-based differentiation of microbial function through sediment-hosted aquifers and enrichment of novel symbionts in the deep terrestrial subsurface.</title>
        <authorList>
            <person name="Probst A.J."/>
            <person name="Ladd B."/>
            <person name="Jarett J.K."/>
            <person name="Geller-Mcgrath D.E."/>
            <person name="Sieber C.M.K."/>
            <person name="Emerson J.B."/>
            <person name="Anantharaman K."/>
            <person name="Thomas B.C."/>
            <person name="Malmstrom R."/>
            <person name="Stieglmeier M."/>
            <person name="Klingl A."/>
            <person name="Woyke T."/>
            <person name="Ryan C.M."/>
            <person name="Banfield J.F."/>
        </authorList>
    </citation>
    <scope>NUCLEOTIDE SEQUENCE [LARGE SCALE GENOMIC DNA]</scope>
</reference>
<feature type="transmembrane region" description="Helical" evidence="1">
    <location>
        <begin position="29"/>
        <end position="47"/>
    </location>
</feature>
<evidence type="ECO:0000313" key="3">
    <source>
        <dbReference type="Proteomes" id="UP000231569"/>
    </source>
</evidence>
<feature type="transmembrane region" description="Helical" evidence="1">
    <location>
        <begin position="54"/>
        <end position="76"/>
    </location>
</feature>
<feature type="transmembrane region" description="Helical" evidence="1">
    <location>
        <begin position="88"/>
        <end position="110"/>
    </location>
</feature>
<evidence type="ECO:0000313" key="2">
    <source>
        <dbReference type="EMBL" id="PJE63726.1"/>
    </source>
</evidence>
<gene>
    <name evidence="2" type="ORF">COU89_01740</name>
</gene>
<name>A0A2M8KUX4_9BACT</name>
<keyword evidence="1" id="KW-0472">Membrane</keyword>
<proteinExistence type="predicted"/>
<comment type="caution">
    <text evidence="2">The sequence shown here is derived from an EMBL/GenBank/DDBJ whole genome shotgun (WGS) entry which is preliminary data.</text>
</comment>
<accession>A0A2M8KUX4</accession>
<dbReference type="Proteomes" id="UP000231569">
    <property type="component" value="Unassembled WGS sequence"/>
</dbReference>
<keyword evidence="1" id="KW-0812">Transmembrane</keyword>